<proteinExistence type="predicted"/>
<keyword evidence="3" id="KW-1185">Reference proteome</keyword>
<dbReference type="EMBL" id="CP032829">
    <property type="protein sequence ID" value="AYJ87676.1"/>
    <property type="molecule type" value="Genomic_DNA"/>
</dbReference>
<gene>
    <name evidence="2" type="ORF">D3Y57_19275</name>
</gene>
<dbReference type="Gene3D" id="2.60.120.260">
    <property type="entry name" value="Galactose-binding domain-like"/>
    <property type="match status" value="1"/>
</dbReference>
<dbReference type="RefSeq" id="WP_121155295.1">
    <property type="nucleotide sequence ID" value="NZ_CP032829.1"/>
</dbReference>
<accession>A0A494TPD6</accession>
<organism evidence="2 3">
    <name type="scientific">Sphingomonas paeninsulae</name>
    <dbReference type="NCBI Taxonomy" id="2319844"/>
    <lineage>
        <taxon>Bacteria</taxon>
        <taxon>Pseudomonadati</taxon>
        <taxon>Pseudomonadota</taxon>
        <taxon>Alphaproteobacteria</taxon>
        <taxon>Sphingomonadales</taxon>
        <taxon>Sphingomonadaceae</taxon>
        <taxon>Sphingomonas</taxon>
    </lineage>
</organism>
<keyword evidence="1" id="KW-0812">Transmembrane</keyword>
<dbReference type="Proteomes" id="UP000276254">
    <property type="component" value="Chromosome"/>
</dbReference>
<sequence>MSKILKIAAVVVGVVAITVATAGIGTAPAIAASGTGFGAVAASAAVGASAFGLSVGTLTAVAAGLSLASSALAKKPQSGSAVGSPTNWKADVGAPLPYWIGRTLNAGSLVHRIGYPGPDAGVPNQLETFVTVYSGAGPIAGFDSYLMDKVATTFTGTNGAVVGTLAGYAWLTAKLGAQPEAAAHVAPYAVPPGWGPSAKLSGLASTMLTICFDNKGKVYPTGEPKLAIVGRGVSAYDPRKDSTYPGGSGTQRSATESTWAYSDNPWLHALTWAIGRRSNGIRTIGVGMPIASIDVDAFVQAANVADANGWKIGGVVGSTDDKWNVLKQMCQAGGGEPVRQAAMLSCFVNAPKVSLATITADDLADGDISFPAMQPRRARINSIVPTYRSESHDWEVVAGDVVKGATYIVEDGETRTRQVDYPLVQCFAGQQPTQAAQLAAYDIVNAREYGPIPIPLKPAWIRFKNGDCLTLNIPDANLVNQTAIILKRGLDPSNGSVSLTFRSETAAKHAFALGKTTTAPPTPSISAPPVNPYWMDPNATRDITLVDVSYSGTININGNSLSGNGSGGDWTTGGADKNYYTSSEVAVRMASLQSRLMIGLTSRASFSAPIYTKMEYAIYSQTQGSGSAYLIFESGKNVFTVPTIVSAPDDYLQVINDGAVVRYYINGTLVYKSLVAPGGIKYRAVITVGSGSTATAIVTDIKAGPTLSAIDTLAGSGAQNLIYNGGAELGTTAGWVTNYLGGAGPVGFYADPTYAQSGKYSFVLSKSATSDQNGATCKSVAVMPGEIYNIKVFLYGIGSSSTGLYLRPGESAVEGYPASQISGSPSPDFVANGPVANGLTVYDLVYTVPAGVYFFSLNVIAYTGTPSIAFEAAMLKQIGARNLLTDGGVDLATVVPGTFAWKTGSSGTQTTTSGASAADTGVINGTGTGTVTAGTRVTLTGNAAFSAATGYPGQTASVALQLYYNVNGAGWVFTGVSVANNGGFQNINLQSASWIVPVTGKMQFAYNVHSIGSGGMPVTVTSHSINLEVINFK</sequence>
<evidence type="ECO:0008006" key="4">
    <source>
        <dbReference type="Google" id="ProtNLM"/>
    </source>
</evidence>
<evidence type="ECO:0000313" key="3">
    <source>
        <dbReference type="Proteomes" id="UP000276254"/>
    </source>
</evidence>
<protein>
    <recommendedName>
        <fullName evidence="4">Tip attachment protein J domain-containing protein</fullName>
    </recommendedName>
</protein>
<evidence type="ECO:0000256" key="1">
    <source>
        <dbReference type="SAM" id="Phobius"/>
    </source>
</evidence>
<reference evidence="2 3" key="1">
    <citation type="submission" date="2018-09" db="EMBL/GenBank/DDBJ databases">
        <title>Sphingomonas peninsula sp. nov., isolated from fildes peninsula, Antarctic soil.</title>
        <authorList>
            <person name="Yingchao G."/>
        </authorList>
    </citation>
    <scope>NUCLEOTIDE SEQUENCE [LARGE SCALE GENOMIC DNA]</scope>
    <source>
        <strain evidence="2 3">YZ-8</strain>
    </source>
</reference>
<keyword evidence="1" id="KW-1133">Transmembrane helix</keyword>
<keyword evidence="1" id="KW-0472">Membrane</keyword>
<dbReference type="OrthoDB" id="7172230at2"/>
<feature type="transmembrane region" description="Helical" evidence="1">
    <location>
        <begin position="41"/>
        <end position="68"/>
    </location>
</feature>
<dbReference type="AlphaFoldDB" id="A0A494TPD6"/>
<dbReference type="KEGG" id="spha:D3Y57_19275"/>
<name>A0A494TPD6_SPHPE</name>
<evidence type="ECO:0000313" key="2">
    <source>
        <dbReference type="EMBL" id="AYJ87676.1"/>
    </source>
</evidence>